<dbReference type="Proteomes" id="UP001165960">
    <property type="component" value="Unassembled WGS sequence"/>
</dbReference>
<proteinExistence type="predicted"/>
<dbReference type="EMBL" id="QTSX02003748">
    <property type="protein sequence ID" value="KAJ9068344.1"/>
    <property type="molecule type" value="Genomic_DNA"/>
</dbReference>
<keyword evidence="2" id="KW-1185">Reference proteome</keyword>
<comment type="caution">
    <text evidence="1">The sequence shown here is derived from an EMBL/GenBank/DDBJ whole genome shotgun (WGS) entry which is preliminary data.</text>
</comment>
<evidence type="ECO:0000313" key="1">
    <source>
        <dbReference type="EMBL" id="KAJ9068344.1"/>
    </source>
</evidence>
<name>A0ACC2T122_9FUNG</name>
<gene>
    <name evidence="1" type="ORF">DSO57_1029664</name>
</gene>
<sequence length="230" mass="25850">MNLWFKQILPYLVLVIFHLDSGQKDYQAAAPSQAQSSELPQALYRPRELPLGLCTLPSTPPPTWPIQRHDRKWYKRLPRLFKDKYNYLPAHFVPMTPPLTPRPDHPLEPPTATKTTSTQLFGVLYINLTGLVDSVVPNSGPWSLLGQSVSYIIKLAPILLWALPAGSTAPQPKPPYASTYDWLPDSKTEAQWETQISNVKLEKSGSNVTRSFKKLGNKEDNNGNSKCKST</sequence>
<evidence type="ECO:0000313" key="2">
    <source>
        <dbReference type="Proteomes" id="UP001165960"/>
    </source>
</evidence>
<accession>A0ACC2T122</accession>
<organism evidence="1 2">
    <name type="scientific">Entomophthora muscae</name>
    <dbReference type="NCBI Taxonomy" id="34485"/>
    <lineage>
        <taxon>Eukaryota</taxon>
        <taxon>Fungi</taxon>
        <taxon>Fungi incertae sedis</taxon>
        <taxon>Zoopagomycota</taxon>
        <taxon>Entomophthoromycotina</taxon>
        <taxon>Entomophthoromycetes</taxon>
        <taxon>Entomophthorales</taxon>
        <taxon>Entomophthoraceae</taxon>
        <taxon>Entomophthora</taxon>
    </lineage>
</organism>
<reference evidence="1" key="1">
    <citation type="submission" date="2022-04" db="EMBL/GenBank/DDBJ databases">
        <title>Genome of the entomopathogenic fungus Entomophthora muscae.</title>
        <authorList>
            <person name="Elya C."/>
            <person name="Lovett B.R."/>
            <person name="Lee E."/>
            <person name="Macias A.M."/>
            <person name="Hajek A.E."/>
            <person name="De Bivort B.L."/>
            <person name="Kasson M.T."/>
            <person name="De Fine Licht H.H."/>
            <person name="Stajich J.E."/>
        </authorList>
    </citation>
    <scope>NUCLEOTIDE SEQUENCE</scope>
    <source>
        <strain evidence="1">Berkeley</strain>
    </source>
</reference>
<protein>
    <submittedName>
        <fullName evidence="1">Uncharacterized protein</fullName>
    </submittedName>
</protein>